<dbReference type="Gene3D" id="2.40.160.50">
    <property type="entry name" value="membrane protein fhac: a member of the omp85/tpsb transporter family"/>
    <property type="match status" value="1"/>
</dbReference>
<dbReference type="AlphaFoldDB" id="A0A944H7D1"/>
<proteinExistence type="predicted"/>
<dbReference type="GO" id="GO:0016787">
    <property type="term" value="F:hydrolase activity"/>
    <property type="evidence" value="ECO:0007669"/>
    <property type="project" value="UniProtKB-UniRule"/>
</dbReference>
<organism evidence="10 11">
    <name type="scientific">Denitromonas iodatirespirans</name>
    <dbReference type="NCBI Taxonomy" id="2795389"/>
    <lineage>
        <taxon>Bacteria</taxon>
        <taxon>Pseudomonadati</taxon>
        <taxon>Pseudomonadota</taxon>
        <taxon>Betaproteobacteria</taxon>
        <taxon>Rhodocyclales</taxon>
        <taxon>Zoogloeaceae</taxon>
        <taxon>Denitromonas</taxon>
    </lineage>
</organism>
<name>A0A944H7D1_DENI1</name>
<feature type="short sequence motif" description="GXSXG" evidence="6">
    <location>
        <begin position="115"/>
        <end position="119"/>
    </location>
</feature>
<dbReference type="SUPFAM" id="SSF52151">
    <property type="entry name" value="FabD/lysophospholipase-like"/>
    <property type="match status" value="1"/>
</dbReference>
<dbReference type="Gene3D" id="3.40.1090.10">
    <property type="entry name" value="Cytosolic phospholipase A2 catalytic domain"/>
    <property type="match status" value="2"/>
</dbReference>
<dbReference type="InterPro" id="IPR002641">
    <property type="entry name" value="PNPLA_dom"/>
</dbReference>
<keyword evidence="2 6" id="KW-0378">Hydrolase</keyword>
<evidence type="ECO:0000256" key="7">
    <source>
        <dbReference type="SAM" id="MobiDB-lite"/>
    </source>
</evidence>
<dbReference type="PANTHER" id="PTHR14226:SF29">
    <property type="entry name" value="NEUROPATHY TARGET ESTERASE SWS"/>
    <property type="match status" value="1"/>
</dbReference>
<evidence type="ECO:0000256" key="1">
    <source>
        <dbReference type="ARBA" id="ARBA00004370"/>
    </source>
</evidence>
<dbReference type="CDD" id="cd07205">
    <property type="entry name" value="Pat_PNPLA6_PNPLA7_NTE1_like"/>
    <property type="match status" value="1"/>
</dbReference>
<evidence type="ECO:0000256" key="2">
    <source>
        <dbReference type="ARBA" id="ARBA00022801"/>
    </source>
</evidence>
<dbReference type="Pfam" id="PF01734">
    <property type="entry name" value="Patatin"/>
    <property type="match status" value="1"/>
</dbReference>
<evidence type="ECO:0000313" key="10">
    <source>
        <dbReference type="EMBL" id="MBT0961059.1"/>
    </source>
</evidence>
<dbReference type="GO" id="GO:0019867">
    <property type="term" value="C:outer membrane"/>
    <property type="evidence" value="ECO:0007669"/>
    <property type="project" value="InterPro"/>
</dbReference>
<feature type="region of interest" description="Disordered" evidence="7">
    <location>
        <begin position="1"/>
        <end position="22"/>
    </location>
</feature>
<sequence>MCAPRRVSARRPPPPIDRPCRLRPAGAARKAPALRRRGFLFAAPVARLAGCLRLQGLTVRRLLILLLAGWLTHLPALAEGGVALVLSGGGARGVAHIGVLKVMEQMRIPVDCVVGTSMGAIVGAAYAAGVPLATMERQVRSADWDAIFANTVPRDRQPFREKEDASRNRSALSMGYGDGRVLLPHSAIAGQELDRFLQRLIGSADDLPNFDALALPFRAMATDLESGQLVVLDDGPLWRAMRASMAVPGVFLPIAQDGRLLVDGGLVLNLPVDEGRRLCGTRVIAVNLGTPPMARDRLQSATDIVLQAINLALEQNVAQQLARLGADDALVQVDLGSITSMDFDRVLETIPLGEAAARNAAGVLARFSVDAESFALWQRQRQARWTQPEPVIRQVVVDGMRYVPAEAIRARLDALRDRPLDREALERDIDGLYSSGDFERLRYSLVRDGAVADLRIEAAEKSWGPTYLRFGGGLSADFEGDGAVGLYAGVSRRWLNRWGARLDADVQLGTTNRLRTELYQPLGLNAAWFVAPSIEFQSRATPVYDKGRKLADYKVRERTLGLDLGYEMGEWGELRVGLRRGTQRAEVLAGQALYPAIDIDDGALQASATLDRLDSPFFATRGYAARLQVARHLPRFGSDLDYTTSALNASLAMSYQAHSAQLGVLFAGSPDRDLPAVARTPLGGPFLLSGYRYGELTADQVFLLRGAWYRRISKLPDSLGRGVYMGATYEWARLRAYASAGADAGTFRSGSLFVGADTVLGPLYLGAGMSPEIHEWRFYLQFGQPY</sequence>
<evidence type="ECO:0000256" key="6">
    <source>
        <dbReference type="PROSITE-ProRule" id="PRU01161"/>
    </source>
</evidence>
<keyword evidence="4 6" id="KW-0443">Lipid metabolism</keyword>
<keyword evidence="8" id="KW-0812">Transmembrane</keyword>
<dbReference type="PANTHER" id="PTHR14226">
    <property type="entry name" value="NEUROPATHY TARGET ESTERASE/SWISS CHEESE D.MELANOGASTER"/>
    <property type="match status" value="1"/>
</dbReference>
<evidence type="ECO:0000259" key="9">
    <source>
        <dbReference type="PROSITE" id="PS51635"/>
    </source>
</evidence>
<gene>
    <name evidence="10" type="ORF">I8J34_07700</name>
</gene>
<accession>A0A944H7D1</accession>
<dbReference type="Proteomes" id="UP000694660">
    <property type="component" value="Unassembled WGS sequence"/>
</dbReference>
<evidence type="ECO:0000256" key="3">
    <source>
        <dbReference type="ARBA" id="ARBA00022963"/>
    </source>
</evidence>
<dbReference type="GO" id="GO:0016042">
    <property type="term" value="P:lipid catabolic process"/>
    <property type="evidence" value="ECO:0007669"/>
    <property type="project" value="UniProtKB-UniRule"/>
</dbReference>
<dbReference type="InterPro" id="IPR050301">
    <property type="entry name" value="NTE"/>
</dbReference>
<keyword evidence="11" id="KW-1185">Reference proteome</keyword>
<dbReference type="PROSITE" id="PS51635">
    <property type="entry name" value="PNPLA"/>
    <property type="match status" value="1"/>
</dbReference>
<keyword evidence="3 6" id="KW-0442">Lipid degradation</keyword>
<protein>
    <submittedName>
        <fullName evidence="10">Patatin-like phospholipase family protein</fullName>
    </submittedName>
</protein>
<feature type="domain" description="PNPLA" evidence="9">
    <location>
        <begin position="84"/>
        <end position="276"/>
    </location>
</feature>
<evidence type="ECO:0000313" key="11">
    <source>
        <dbReference type="Proteomes" id="UP000694660"/>
    </source>
</evidence>
<feature type="transmembrane region" description="Helical" evidence="8">
    <location>
        <begin position="62"/>
        <end position="87"/>
    </location>
</feature>
<feature type="active site" description="Proton acceptor" evidence="6">
    <location>
        <position position="263"/>
    </location>
</feature>
<evidence type="ECO:0000256" key="4">
    <source>
        <dbReference type="ARBA" id="ARBA00023098"/>
    </source>
</evidence>
<comment type="subcellular location">
    <subcellularLocation>
        <location evidence="1">Membrane</location>
    </subcellularLocation>
</comment>
<keyword evidence="8" id="KW-1133">Transmembrane helix</keyword>
<dbReference type="Gene3D" id="3.10.20.310">
    <property type="entry name" value="membrane protein fhac"/>
    <property type="match status" value="1"/>
</dbReference>
<reference evidence="11" key="1">
    <citation type="journal article" date="2022" name="ISME J.">
        <title>Genetic and phylogenetic analysis of dissimilatory iodate-reducing bacteria identifies potential niches across the world's oceans.</title>
        <authorList>
            <person name="Reyes-Umana V."/>
            <person name="Henning Z."/>
            <person name="Lee K."/>
            <person name="Barnum T.P."/>
            <person name="Coates J.D."/>
        </authorList>
    </citation>
    <scope>NUCLEOTIDE SEQUENCE [LARGE SCALE GENOMIC DNA]</scope>
    <source>
        <strain evidence="11">IR12</strain>
    </source>
</reference>
<dbReference type="InterPro" id="IPR016035">
    <property type="entry name" value="Acyl_Trfase/lysoPLipase"/>
</dbReference>
<feature type="short sequence motif" description="DGA/G" evidence="6">
    <location>
        <begin position="263"/>
        <end position="265"/>
    </location>
</feature>
<evidence type="ECO:0000256" key="8">
    <source>
        <dbReference type="SAM" id="Phobius"/>
    </source>
</evidence>
<evidence type="ECO:0000256" key="5">
    <source>
        <dbReference type="ARBA" id="ARBA00023136"/>
    </source>
</evidence>
<dbReference type="InterPro" id="IPR000184">
    <property type="entry name" value="Bac_surfAg_D15"/>
</dbReference>
<comment type="caution">
    <text evidence="10">The sequence shown here is derived from an EMBL/GenBank/DDBJ whole genome shotgun (WGS) entry which is preliminary data.</text>
</comment>
<feature type="short sequence motif" description="GXGXXG" evidence="6">
    <location>
        <begin position="88"/>
        <end position="93"/>
    </location>
</feature>
<dbReference type="Pfam" id="PF01103">
    <property type="entry name" value="Omp85"/>
    <property type="match status" value="1"/>
</dbReference>
<dbReference type="EMBL" id="JAEKFT010000006">
    <property type="protein sequence ID" value="MBT0961059.1"/>
    <property type="molecule type" value="Genomic_DNA"/>
</dbReference>
<feature type="active site" description="Nucleophile" evidence="6">
    <location>
        <position position="117"/>
    </location>
</feature>
<keyword evidence="5 8" id="KW-0472">Membrane</keyword>